<reference evidence="1" key="1">
    <citation type="submission" date="2021-06" db="EMBL/GenBank/DDBJ databases">
        <authorList>
            <person name="Kallberg Y."/>
            <person name="Tangrot J."/>
            <person name="Rosling A."/>
        </authorList>
    </citation>
    <scope>NUCLEOTIDE SEQUENCE</scope>
    <source>
        <strain evidence="1">IL203A</strain>
    </source>
</reference>
<name>A0ACA9LL83_9GLOM</name>
<dbReference type="EMBL" id="CAJVPU010004417">
    <property type="protein sequence ID" value="CAG8532683.1"/>
    <property type="molecule type" value="Genomic_DNA"/>
</dbReference>
<keyword evidence="2" id="KW-1185">Reference proteome</keyword>
<proteinExistence type="predicted"/>
<accession>A0ACA9LL83</accession>
<dbReference type="Proteomes" id="UP000789702">
    <property type="component" value="Unassembled WGS sequence"/>
</dbReference>
<organism evidence="1 2">
    <name type="scientific">Dentiscutata heterogama</name>
    <dbReference type="NCBI Taxonomy" id="1316150"/>
    <lineage>
        <taxon>Eukaryota</taxon>
        <taxon>Fungi</taxon>
        <taxon>Fungi incertae sedis</taxon>
        <taxon>Mucoromycota</taxon>
        <taxon>Glomeromycotina</taxon>
        <taxon>Glomeromycetes</taxon>
        <taxon>Diversisporales</taxon>
        <taxon>Gigasporaceae</taxon>
        <taxon>Dentiscutata</taxon>
    </lineage>
</organism>
<comment type="caution">
    <text evidence="1">The sequence shown here is derived from an EMBL/GenBank/DDBJ whole genome shotgun (WGS) entry which is preliminary data.</text>
</comment>
<evidence type="ECO:0000313" key="2">
    <source>
        <dbReference type="Proteomes" id="UP000789702"/>
    </source>
</evidence>
<gene>
    <name evidence="1" type="ORF">DHETER_LOCUS4438</name>
</gene>
<evidence type="ECO:0000313" key="1">
    <source>
        <dbReference type="EMBL" id="CAG8532683.1"/>
    </source>
</evidence>
<protein>
    <submittedName>
        <fullName evidence="1">13039_t:CDS:1</fullName>
    </submittedName>
</protein>
<sequence>MNIDQNTEFDEYLALYYKILNSKINYNKIPKSYDWVQNCLFNYRDKEFRKTLRIDKPTFWMLVDKIKFHPVFYSNSNNNQTNITIQLAVVLYRLGSNASL</sequence>